<reference evidence="3" key="1">
    <citation type="journal article" date="2019" name="Int. J. Syst. Evol. Microbiol.">
        <title>The Global Catalogue of Microorganisms (GCM) 10K type strain sequencing project: providing services to taxonomists for standard genome sequencing and annotation.</title>
        <authorList>
            <consortium name="The Broad Institute Genomics Platform"/>
            <consortium name="The Broad Institute Genome Sequencing Center for Infectious Disease"/>
            <person name="Wu L."/>
            <person name="Ma J."/>
        </authorList>
    </citation>
    <scope>NUCLEOTIDE SEQUENCE [LARGE SCALE GENOMIC DNA]</scope>
    <source>
        <strain evidence="3">KCTC 42730</strain>
    </source>
</reference>
<evidence type="ECO:0000313" key="3">
    <source>
        <dbReference type="Proteomes" id="UP001595453"/>
    </source>
</evidence>
<dbReference type="InterPro" id="IPR027417">
    <property type="entry name" value="P-loop_NTPase"/>
</dbReference>
<organism evidence="2 3">
    <name type="scientific">Pseudoalteromonas fenneropenaei</name>
    <dbReference type="NCBI Taxonomy" id="1737459"/>
    <lineage>
        <taxon>Bacteria</taxon>
        <taxon>Pseudomonadati</taxon>
        <taxon>Pseudomonadota</taxon>
        <taxon>Gammaproteobacteria</taxon>
        <taxon>Alteromonadales</taxon>
        <taxon>Pseudoalteromonadaceae</taxon>
        <taxon>Pseudoalteromonas</taxon>
    </lineage>
</organism>
<sequence length="1384" mass="157542">MENSGAKAALRGYRLQTLYILHEILKSNDRELIFQPEGNEDLAVYQGDRLVRAIQVKALSVPLTLSHFINAEKKDTFIKRSLDLMKVDNTTRIEVVSFGIIGDELLSAWSKSDSKKEANQKKIRNKLVNFKVSDSEVDQLFDCLVWHSVLEDGLCEEVSKYLRQTLTSGSIEHALSLLTSWLYVASEKRTKITHDALIEKVTSIGQYFAQREAHHLEWFKSITPLEFTKQPENSRLEAEFYRGVSTRFSHIQANLDIIRNSQLTEIDSKFKKSQTVIVHGASGQGKTTLAYRYLHEYVPESWRLQVNFIEDRIHAQTIALAIADQLAIFDANLYLYIDVTPRDPDWTALVKALLERPNIKILVSIREEDLARQNISNDQLGFPALVQLNLSQEEAKYIYLNLVDKGVAKPYPSFEQAWLGFGGKGSLLEYVFFLTQTESLKERLNAQVSRLRAEVREGRLEACAIKLLFAAALATSYEARVNIKSLVKTAGLNDPQGTFNLFEDEYLIRLTSDKTYIEALHPIRSKLLTEVLDDPAFSPWIDSALFVMPSIPEADLETFLLYSFVDNPNEFQKLFDGVRSINIKAWGTIAGIGRAILWFGIRSHVIENKDVIDSARLLAGIDAFSLFLQKDLGGAIDCDPVGDILKILGKDNPTVLQNATTLREQISDSESLYRYLKEWLNYIPNSLSKPVSSIDWSGMGEVLLWMGRLHVINELELTWLLKIDIKNTFEDILPLSDLTIGLFYFSPSLYASFINKNKQEITSLFQKSTKTIWLEEKDNNPTAHYIISDINLSPEQSCSLPLNELSVARATTLRKLFPDQEKYGTQGYGHQNILMELPSDESHKNIIKSALPVPQFVNVNSTWANYADYIFRPNDWPEYANNILSLREQIVEGLTILNRTLISYFKKMKAQPLIGTGKIEPEYWDNLAKIRWQLTKLPKLAVDPWGITSEGSLSRGEISGKNTANFTSMQDSSKSFRKSLGDYTFHLTNFFSHSNSILIFNSLIGRLSEEQHDELYQQADGLGIQINDHIIHLSCVNLNNALKCLKKFQRDFRLLFEELYSAQELNKLESKEEEKFSKCWALWYQFAHSPETHWKDAPDIRALARIAHLKRELISSIESSLRDASDGDAHLSVLNDCYVYQEQNALWIKVDIKDSDYMGYAFVNAVEALTDAIRPLAFRDLKFFVLEDLWDNFVLVPTNGNVAISNSAWVLLPASFVGEEPVLQEEKSLLYIPRPIASENLISLGLNSYDTPFTEVLNNLESETRSIFIIINHLQCFDTLAADANTVGVEILESYITHLCGPLAKHMNLALSFLEEIKKQIDKSEIHLLNLLDECELSLQPYEQPPDNLIKVHLGDCKVWAELLSEALHKLQTVKMNLLTFSEN</sequence>
<dbReference type="EMBL" id="JBHRSD010000031">
    <property type="protein sequence ID" value="MFC3034100.1"/>
    <property type="molecule type" value="Genomic_DNA"/>
</dbReference>
<dbReference type="SUPFAM" id="SSF52540">
    <property type="entry name" value="P-loop containing nucleoside triphosphate hydrolases"/>
    <property type="match status" value="1"/>
</dbReference>
<proteinExistence type="predicted"/>
<accession>A0ABV7CNF4</accession>
<gene>
    <name evidence="2" type="ORF">ACFOEE_16465</name>
</gene>
<dbReference type="Proteomes" id="UP001595453">
    <property type="component" value="Unassembled WGS sequence"/>
</dbReference>
<protein>
    <recommendedName>
        <fullName evidence="4">ATP-binding protein</fullName>
    </recommendedName>
</protein>
<keyword evidence="1" id="KW-0175">Coiled coil</keyword>
<comment type="caution">
    <text evidence="2">The sequence shown here is derived from an EMBL/GenBank/DDBJ whole genome shotgun (WGS) entry which is preliminary data.</text>
</comment>
<dbReference type="RefSeq" id="WP_377126758.1">
    <property type="nucleotide sequence ID" value="NZ_JBHRSD010000031.1"/>
</dbReference>
<evidence type="ECO:0008006" key="4">
    <source>
        <dbReference type="Google" id="ProtNLM"/>
    </source>
</evidence>
<name>A0ABV7CNF4_9GAMM</name>
<feature type="coiled-coil region" evidence="1">
    <location>
        <begin position="434"/>
        <end position="461"/>
    </location>
</feature>
<keyword evidence="3" id="KW-1185">Reference proteome</keyword>
<evidence type="ECO:0000313" key="2">
    <source>
        <dbReference type="EMBL" id="MFC3034100.1"/>
    </source>
</evidence>
<evidence type="ECO:0000256" key="1">
    <source>
        <dbReference type="SAM" id="Coils"/>
    </source>
</evidence>